<dbReference type="PANTHER" id="PTHR43874:SF88">
    <property type="entry name" value="(WILD MALAYSIAN BANANA) HYPOTHETICAL PROTEIN"/>
    <property type="match status" value="1"/>
</dbReference>
<dbReference type="PROSITE" id="PS50110">
    <property type="entry name" value="RESPONSE_REGULATORY"/>
    <property type="match status" value="1"/>
</dbReference>
<feature type="modified residue" description="4-aspartylphosphate" evidence="2">
    <location>
        <position position="88"/>
    </location>
</feature>
<proteinExistence type="predicted"/>
<dbReference type="Pfam" id="PF00072">
    <property type="entry name" value="Response_reg"/>
    <property type="match status" value="1"/>
</dbReference>
<dbReference type="GO" id="GO:0000160">
    <property type="term" value="P:phosphorelay signal transduction system"/>
    <property type="evidence" value="ECO:0007669"/>
    <property type="project" value="UniProtKB-KW"/>
</dbReference>
<evidence type="ECO:0000259" key="3">
    <source>
        <dbReference type="PROSITE" id="PS50110"/>
    </source>
</evidence>
<name>A0AB40BAY0_DIOCR</name>
<keyword evidence="1" id="KW-0902">Two-component regulatory system</keyword>
<evidence type="ECO:0000256" key="1">
    <source>
        <dbReference type="ARBA" id="ARBA00023012"/>
    </source>
</evidence>
<evidence type="ECO:0000313" key="5">
    <source>
        <dbReference type="RefSeq" id="XP_039124122.1"/>
    </source>
</evidence>
<feature type="domain" description="Response regulatory" evidence="3">
    <location>
        <begin position="24"/>
        <end position="155"/>
    </location>
</feature>
<dbReference type="Gene3D" id="3.40.50.2300">
    <property type="match status" value="1"/>
</dbReference>
<keyword evidence="2" id="KW-0597">Phosphoprotein</keyword>
<dbReference type="SMART" id="SM00448">
    <property type="entry name" value="REC"/>
    <property type="match status" value="1"/>
</dbReference>
<evidence type="ECO:0000256" key="2">
    <source>
        <dbReference type="PROSITE-ProRule" id="PRU00169"/>
    </source>
</evidence>
<dbReference type="AlphaFoldDB" id="A0AB40BAY0"/>
<sequence>MLLRMRKEEEEVKQVEEEEEEKVRVLVVDDSPLDRRIVEMMLNRCGGFFEVIAVESGVKAIEVLGLNEGKADCPIVNQVQKIDIILTDYCMPGMTGYDLLKAVKENNHPGSIPVVIMSSENDPQRIKSCQAVGAEDFFLKPLKVQDMQSLKSYAKPTGSSPITGTKRKVTLDLIAEADSSGRRPRLAGVAVA</sequence>
<dbReference type="Proteomes" id="UP001515500">
    <property type="component" value="Chromosome 5"/>
</dbReference>
<dbReference type="InterPro" id="IPR045279">
    <property type="entry name" value="ARR-like"/>
</dbReference>
<dbReference type="SUPFAM" id="SSF52172">
    <property type="entry name" value="CheY-like"/>
    <property type="match status" value="1"/>
</dbReference>
<dbReference type="InterPro" id="IPR001789">
    <property type="entry name" value="Sig_transdc_resp-reg_receiver"/>
</dbReference>
<dbReference type="PANTHER" id="PTHR43874">
    <property type="entry name" value="TWO-COMPONENT RESPONSE REGULATOR"/>
    <property type="match status" value="1"/>
</dbReference>
<keyword evidence="4" id="KW-1185">Reference proteome</keyword>
<organism evidence="4 5">
    <name type="scientific">Dioscorea cayennensis subsp. rotundata</name>
    <name type="common">White Guinea yam</name>
    <name type="synonym">Dioscorea rotundata</name>
    <dbReference type="NCBI Taxonomy" id="55577"/>
    <lineage>
        <taxon>Eukaryota</taxon>
        <taxon>Viridiplantae</taxon>
        <taxon>Streptophyta</taxon>
        <taxon>Embryophyta</taxon>
        <taxon>Tracheophyta</taxon>
        <taxon>Spermatophyta</taxon>
        <taxon>Magnoliopsida</taxon>
        <taxon>Liliopsida</taxon>
        <taxon>Dioscoreales</taxon>
        <taxon>Dioscoreaceae</taxon>
        <taxon>Dioscorea</taxon>
    </lineage>
</organism>
<dbReference type="GeneID" id="120260656"/>
<protein>
    <submittedName>
        <fullName evidence="5">Two-component response regulator ORR2-like isoform X1</fullName>
    </submittedName>
</protein>
<dbReference type="GO" id="GO:0009736">
    <property type="term" value="P:cytokinin-activated signaling pathway"/>
    <property type="evidence" value="ECO:0007669"/>
    <property type="project" value="InterPro"/>
</dbReference>
<gene>
    <name evidence="5" type="primary">LOC120260656</name>
</gene>
<evidence type="ECO:0000313" key="4">
    <source>
        <dbReference type="Proteomes" id="UP001515500"/>
    </source>
</evidence>
<accession>A0AB40BAY0</accession>
<dbReference type="InterPro" id="IPR011006">
    <property type="entry name" value="CheY-like_superfamily"/>
</dbReference>
<dbReference type="RefSeq" id="XP_039124122.1">
    <property type="nucleotide sequence ID" value="XM_039268188.1"/>
</dbReference>
<reference evidence="5" key="1">
    <citation type="submission" date="2025-08" db="UniProtKB">
        <authorList>
            <consortium name="RefSeq"/>
        </authorList>
    </citation>
    <scope>IDENTIFICATION</scope>
</reference>